<evidence type="ECO:0000256" key="1">
    <source>
        <dbReference type="SAM" id="SignalP"/>
    </source>
</evidence>
<dbReference type="Proteomes" id="UP000293347">
    <property type="component" value="Unassembled WGS sequence"/>
</dbReference>
<dbReference type="EMBL" id="SJSL01000005">
    <property type="protein sequence ID" value="TCC99906.1"/>
    <property type="molecule type" value="Genomic_DNA"/>
</dbReference>
<keyword evidence="1" id="KW-0732">Signal</keyword>
<dbReference type="OrthoDB" id="1335973at2"/>
<organism evidence="2 3">
    <name type="scientific">Pedobacter psychroterrae</name>
    <dbReference type="NCBI Taxonomy" id="2530453"/>
    <lineage>
        <taxon>Bacteria</taxon>
        <taxon>Pseudomonadati</taxon>
        <taxon>Bacteroidota</taxon>
        <taxon>Sphingobacteriia</taxon>
        <taxon>Sphingobacteriales</taxon>
        <taxon>Sphingobacteriaceae</taxon>
        <taxon>Pedobacter</taxon>
    </lineage>
</organism>
<dbReference type="RefSeq" id="WP_131597241.1">
    <property type="nucleotide sequence ID" value="NZ_SJSL01000005.1"/>
</dbReference>
<feature type="signal peptide" evidence="1">
    <location>
        <begin position="1"/>
        <end position="22"/>
    </location>
</feature>
<evidence type="ECO:0000313" key="2">
    <source>
        <dbReference type="EMBL" id="TCC99906.1"/>
    </source>
</evidence>
<reference evidence="2 3" key="1">
    <citation type="submission" date="2019-02" db="EMBL/GenBank/DDBJ databases">
        <title>Pedobacter sp. RP-1-14 sp. nov., isolated from Arctic soil.</title>
        <authorList>
            <person name="Dahal R.H."/>
        </authorList>
    </citation>
    <scope>NUCLEOTIDE SEQUENCE [LARGE SCALE GENOMIC DNA]</scope>
    <source>
        <strain evidence="2 3">RP-1-14</strain>
    </source>
</reference>
<gene>
    <name evidence="2" type="ORF">EZ437_16845</name>
</gene>
<proteinExistence type="predicted"/>
<name>A0A4V2MKZ9_9SPHI</name>
<dbReference type="PROSITE" id="PS51257">
    <property type="entry name" value="PROKAR_LIPOPROTEIN"/>
    <property type="match status" value="1"/>
</dbReference>
<evidence type="ECO:0008006" key="4">
    <source>
        <dbReference type="Google" id="ProtNLM"/>
    </source>
</evidence>
<accession>A0A4V2MKZ9</accession>
<dbReference type="AlphaFoldDB" id="A0A4V2MKZ9"/>
<protein>
    <recommendedName>
        <fullName evidence="4">DKNYY family protein</fullName>
    </recommendedName>
</protein>
<evidence type="ECO:0000313" key="3">
    <source>
        <dbReference type="Proteomes" id="UP000293347"/>
    </source>
</evidence>
<comment type="caution">
    <text evidence="2">The sequence shown here is derived from an EMBL/GenBank/DDBJ whole genome shotgun (WGS) entry which is preliminary data.</text>
</comment>
<feature type="chain" id="PRO_5020356867" description="DKNYY family protein" evidence="1">
    <location>
        <begin position="23"/>
        <end position="197"/>
    </location>
</feature>
<keyword evidence="3" id="KW-1185">Reference proteome</keyword>
<sequence length="197" mass="22743">MKTAFGVLPVLLCFLISGCSHYTINSEGFIRPPSGYKFPYRKKAARLTSNELIDTSAIYLMRNSNYYRDSEEYKNPDSYIRFYADGRFKEIGIKNTDSIKLADVNNIHRGIVGYYHLNVRVIKLQYYSDLNGGSHQLKFGRVSENGDLVLLHENPRTYFGIGYSDEGIIRKIEKGFFNPEVHRKVKLKGMVYTSPDW</sequence>